<gene>
    <name evidence="2" type="ORF">EPD65_02710</name>
</gene>
<dbReference type="OrthoDB" id="3790986at2"/>
<keyword evidence="3" id="KW-1185">Reference proteome</keyword>
<keyword evidence="1" id="KW-0732">Signal</keyword>
<evidence type="ECO:0000313" key="3">
    <source>
        <dbReference type="Proteomes" id="UP000295453"/>
    </source>
</evidence>
<protein>
    <submittedName>
        <fullName evidence="2">Uncharacterized protein</fullName>
    </submittedName>
</protein>
<dbReference type="AlphaFoldDB" id="A0A4V2NZV5"/>
<comment type="caution">
    <text evidence="2">The sequence shown here is derived from an EMBL/GenBank/DDBJ whole genome shotgun (WGS) entry which is preliminary data.</text>
</comment>
<reference evidence="2 3" key="1">
    <citation type="submission" date="2019-03" db="EMBL/GenBank/DDBJ databases">
        <authorList>
            <person name="Kim M.K.M."/>
        </authorList>
    </citation>
    <scope>NUCLEOTIDE SEQUENCE [LARGE SCALE GENOMIC DNA]</scope>
    <source>
        <strain evidence="2 3">18JY15-6</strain>
    </source>
</reference>
<name>A0A4V2NZV5_9ACTN</name>
<feature type="chain" id="PRO_5020949092" evidence="1">
    <location>
        <begin position="27"/>
        <end position="216"/>
    </location>
</feature>
<organism evidence="2 3">
    <name type="scientific">Nocardioides jejuensis</name>
    <dbReference type="NCBI Taxonomy" id="2502782"/>
    <lineage>
        <taxon>Bacteria</taxon>
        <taxon>Bacillati</taxon>
        <taxon>Actinomycetota</taxon>
        <taxon>Actinomycetes</taxon>
        <taxon>Propionibacteriales</taxon>
        <taxon>Nocardioidaceae</taxon>
        <taxon>Nocardioides</taxon>
    </lineage>
</organism>
<dbReference type="EMBL" id="SJZJ01000003">
    <property type="protein sequence ID" value="TCJ30502.1"/>
    <property type="molecule type" value="Genomic_DNA"/>
</dbReference>
<proteinExistence type="predicted"/>
<accession>A0A4V2NZV5</accession>
<feature type="signal peptide" evidence="1">
    <location>
        <begin position="1"/>
        <end position="26"/>
    </location>
</feature>
<evidence type="ECO:0000313" key="2">
    <source>
        <dbReference type="EMBL" id="TCJ30502.1"/>
    </source>
</evidence>
<dbReference type="RefSeq" id="WP_131581627.1">
    <property type="nucleotide sequence ID" value="NZ_SJZJ01000003.1"/>
</dbReference>
<sequence length="216" mass="23624">MNTLARLGALAGTAALTLGLAGPALADTFTYYDKAGDVWADTCTYPADDPMADGECTDARDSTIAEGDVIAASIQHNARKIVLRVRYRELTRDTDFHVFLGDIRTNEHLHRGVAVGYDSEEGVSFADLFRMSDGNDVRCSLGRTVDFTNNLIEVRIPRGCLSSPRWIQAGMGHLRFSETEGTAEDGTSTVTEATYFDDALSGYYSTTKMSPKLFRN</sequence>
<dbReference type="Proteomes" id="UP000295453">
    <property type="component" value="Unassembled WGS sequence"/>
</dbReference>
<evidence type="ECO:0000256" key="1">
    <source>
        <dbReference type="SAM" id="SignalP"/>
    </source>
</evidence>